<dbReference type="PATRIC" id="fig|1357400.3.peg.437"/>
<feature type="compositionally biased region" description="Polar residues" evidence="1">
    <location>
        <begin position="93"/>
        <end position="104"/>
    </location>
</feature>
<accession>V8CD24</accession>
<dbReference type="EMBL" id="AZJI01000001">
    <property type="protein sequence ID" value="ETD24982.1"/>
    <property type="molecule type" value="Genomic_DNA"/>
</dbReference>
<name>V8CD24_9HELI</name>
<evidence type="ECO:0000313" key="3">
    <source>
        <dbReference type="EMBL" id="ETD24982.1"/>
    </source>
</evidence>
<keyword evidence="4" id="KW-1185">Reference proteome</keyword>
<keyword evidence="2" id="KW-0472">Membrane</keyword>
<reference evidence="3 4" key="1">
    <citation type="journal article" date="2014" name="Genome Announc.">
        <title>Draft genome sequences of six enterohepatic helicobacter species isolated from humans and one from rhesus macaques.</title>
        <authorList>
            <person name="Shen Z."/>
            <person name="Sheh A."/>
            <person name="Young S.K."/>
            <person name="Abouelliel A."/>
            <person name="Ward D.V."/>
            <person name="Earl A.M."/>
            <person name="Fox J.G."/>
        </authorList>
    </citation>
    <scope>NUCLEOTIDE SEQUENCE [LARGE SCALE GENOMIC DNA]</scope>
    <source>
        <strain evidence="3 4">MIT 99-5501</strain>
    </source>
</reference>
<feature type="transmembrane region" description="Helical" evidence="2">
    <location>
        <begin position="326"/>
        <end position="344"/>
    </location>
</feature>
<comment type="caution">
    <text evidence="3">The sequence shown here is derived from an EMBL/GenBank/DDBJ whole genome shotgun (WGS) entry which is preliminary data.</text>
</comment>
<feature type="region of interest" description="Disordered" evidence="1">
    <location>
        <begin position="85"/>
        <end position="112"/>
    </location>
</feature>
<dbReference type="AlphaFoldDB" id="V8CD24"/>
<dbReference type="HOGENOM" id="CLU_791735_0_0_7"/>
<sequence>MSCALACYLIDDSSHKSTLGMADAKYAGYAIAQSPCKNHHKGIRQCKQILHGLFSLNPNHRFSKKFFLFFVFFCVVSLSFADSTDSKSHQNHKSPTCFPSNPEADSTKSMDSKGIDYTTSAKEKDANSDFVFPHSISPQSTYIFGNTKNIIVPKSKEFISALASEIFTKSGIKLFVDVIDEVSFPSCYPTKQSRKIYQNQVISKLNAPFVIIFLFVQEHKIEILSSQDLHYIASPKSTNQKPTQDTTNTTEAKKEFLSPKKLDSIYFDYMAPLLPHKEEDLTPNRISGVILNGYAEIADRIADTYHFTLENNFPRDEEGVRNYVKFILYVMLFILLGLFAFAYLPKRSKS</sequence>
<dbReference type="RefSeq" id="WP_023926984.1">
    <property type="nucleotide sequence ID" value="NZ_KI669454.1"/>
</dbReference>
<dbReference type="OrthoDB" id="5362685at2"/>
<evidence type="ECO:0000256" key="2">
    <source>
        <dbReference type="SAM" id="Phobius"/>
    </source>
</evidence>
<keyword evidence="2" id="KW-1133">Transmembrane helix</keyword>
<organism evidence="3 4">
    <name type="scientific">Helicobacter macacae MIT 99-5501</name>
    <dbReference type="NCBI Taxonomy" id="1357400"/>
    <lineage>
        <taxon>Bacteria</taxon>
        <taxon>Pseudomonadati</taxon>
        <taxon>Campylobacterota</taxon>
        <taxon>Epsilonproteobacteria</taxon>
        <taxon>Campylobacterales</taxon>
        <taxon>Helicobacteraceae</taxon>
        <taxon>Helicobacter</taxon>
    </lineage>
</organism>
<protein>
    <recommendedName>
        <fullName evidence="5">TPM domain-containing protein</fullName>
    </recommendedName>
</protein>
<dbReference type="STRING" id="1357400.HMPREF2086_00317"/>
<evidence type="ECO:0000256" key="1">
    <source>
        <dbReference type="SAM" id="MobiDB-lite"/>
    </source>
</evidence>
<evidence type="ECO:0008006" key="5">
    <source>
        <dbReference type="Google" id="ProtNLM"/>
    </source>
</evidence>
<gene>
    <name evidence="3" type="ORF">HMPREF2086_00317</name>
</gene>
<keyword evidence="2" id="KW-0812">Transmembrane</keyword>
<evidence type="ECO:0000313" key="4">
    <source>
        <dbReference type="Proteomes" id="UP000018731"/>
    </source>
</evidence>
<dbReference type="Proteomes" id="UP000018731">
    <property type="component" value="Unassembled WGS sequence"/>
</dbReference>
<proteinExistence type="predicted"/>